<dbReference type="GO" id="GO:0005788">
    <property type="term" value="C:endoplasmic reticulum lumen"/>
    <property type="evidence" value="ECO:0007669"/>
    <property type="project" value="TreeGrafter"/>
</dbReference>
<comment type="similarity">
    <text evidence="1">Belongs to the selenoprotein M/F family.</text>
</comment>
<dbReference type="Pfam" id="PF08806">
    <property type="entry name" value="Sep15_SelM"/>
    <property type="match status" value="2"/>
</dbReference>
<reference evidence="7 8" key="1">
    <citation type="journal article" date="2024" name="Insects">
        <title>An Improved Chromosome-Level Genome Assembly of the Firefly Pyrocoelia pectoralis.</title>
        <authorList>
            <person name="Fu X."/>
            <person name="Meyer-Rochow V.B."/>
            <person name="Ballantyne L."/>
            <person name="Zhu X."/>
        </authorList>
    </citation>
    <scope>NUCLEOTIDE SEQUENCE [LARGE SCALE GENOMIC DNA]</scope>
    <source>
        <strain evidence="7">XCY_ONT2</strain>
    </source>
</reference>
<dbReference type="InterPro" id="IPR038219">
    <property type="entry name" value="Sep15/SelM_sf"/>
</dbReference>
<dbReference type="Proteomes" id="UP001329430">
    <property type="component" value="Chromosome 3"/>
</dbReference>
<dbReference type="PANTHER" id="PTHR13077:SF7">
    <property type="entry name" value="SELENOPROTEIN M"/>
    <property type="match status" value="1"/>
</dbReference>
<dbReference type="InterPro" id="IPR039992">
    <property type="entry name" value="Sep15_SelM"/>
</dbReference>
<evidence type="ECO:0000256" key="5">
    <source>
        <dbReference type="SAM" id="SignalP"/>
    </source>
</evidence>
<evidence type="ECO:0000256" key="4">
    <source>
        <dbReference type="ARBA" id="ARBA00040773"/>
    </source>
</evidence>
<feature type="domain" description="Selenoprotein F/M" evidence="6">
    <location>
        <begin position="35"/>
        <end position="108"/>
    </location>
</feature>
<dbReference type="InterPro" id="IPR014912">
    <property type="entry name" value="Sep15_SelM_dom"/>
</dbReference>
<evidence type="ECO:0000259" key="6">
    <source>
        <dbReference type="Pfam" id="PF08806"/>
    </source>
</evidence>
<dbReference type="AlphaFoldDB" id="A0AAN7ZGV0"/>
<organism evidence="7 8">
    <name type="scientific">Pyrocoelia pectoralis</name>
    <dbReference type="NCBI Taxonomy" id="417401"/>
    <lineage>
        <taxon>Eukaryota</taxon>
        <taxon>Metazoa</taxon>
        <taxon>Ecdysozoa</taxon>
        <taxon>Arthropoda</taxon>
        <taxon>Hexapoda</taxon>
        <taxon>Insecta</taxon>
        <taxon>Pterygota</taxon>
        <taxon>Neoptera</taxon>
        <taxon>Endopterygota</taxon>
        <taxon>Coleoptera</taxon>
        <taxon>Polyphaga</taxon>
        <taxon>Elateriformia</taxon>
        <taxon>Elateroidea</taxon>
        <taxon>Lampyridae</taxon>
        <taxon>Lampyrinae</taxon>
        <taxon>Pyrocoelia</taxon>
    </lineage>
</organism>
<dbReference type="EMBL" id="JAVRBK010000003">
    <property type="protein sequence ID" value="KAK5646085.1"/>
    <property type="molecule type" value="Genomic_DNA"/>
</dbReference>
<dbReference type="Gene3D" id="3.40.30.50">
    <property type="entry name" value="Sep15/SelM thioredoxin-like domain, active-site redox motif"/>
    <property type="match status" value="2"/>
</dbReference>
<keyword evidence="8" id="KW-1185">Reference proteome</keyword>
<name>A0AAN7ZGV0_9COLE</name>
<comment type="caution">
    <text evidence="7">The sequence shown here is derived from an EMBL/GenBank/DDBJ whole genome shotgun (WGS) entry which is preliminary data.</text>
</comment>
<feature type="chain" id="PRO_5042844105" description="Selenoprotein M" evidence="5">
    <location>
        <begin position="25"/>
        <end position="207"/>
    </location>
</feature>
<evidence type="ECO:0000313" key="7">
    <source>
        <dbReference type="EMBL" id="KAK5646085.1"/>
    </source>
</evidence>
<dbReference type="GO" id="GO:0016491">
    <property type="term" value="F:oxidoreductase activity"/>
    <property type="evidence" value="ECO:0007669"/>
    <property type="project" value="TreeGrafter"/>
</dbReference>
<dbReference type="SUPFAM" id="SSF52833">
    <property type="entry name" value="Thioredoxin-like"/>
    <property type="match status" value="2"/>
</dbReference>
<feature type="signal peptide" evidence="5">
    <location>
        <begin position="1"/>
        <end position="24"/>
    </location>
</feature>
<proteinExistence type="inferred from homology"/>
<evidence type="ECO:0000256" key="3">
    <source>
        <dbReference type="ARBA" id="ARBA00022933"/>
    </source>
</evidence>
<dbReference type="PANTHER" id="PTHR13077">
    <property type="entry name" value="SELENOPROTEIN F"/>
    <property type="match status" value="1"/>
</dbReference>
<evidence type="ECO:0000256" key="1">
    <source>
        <dbReference type="ARBA" id="ARBA00005742"/>
    </source>
</evidence>
<dbReference type="InterPro" id="IPR036249">
    <property type="entry name" value="Thioredoxin-like_sf"/>
</dbReference>
<feature type="domain" description="Selenoprotein F/M" evidence="6">
    <location>
        <begin position="118"/>
        <end position="187"/>
    </location>
</feature>
<keyword evidence="2 5" id="KW-0732">Signal</keyword>
<sequence length="207" mass="23630">MTNLTKLAISFFVFVAVMNGFVNAKNDESRKIVNARIESCSACKLVDLPEVQAFIYDDVPAYNNIEIMFIGGAPPELVLLNKDNVEVERINIEKYNREECNELLRKYGIKKKITKALVESCSGCKLNRLKDVKDFIYVDIPTYSNIEVNFIGGASPELIFMSDDDEEIEHVDLEPLTRKECNDLLINNGIRKKNEDELLWDQSKAEL</sequence>
<gene>
    <name evidence="7" type="ORF">RI129_004549</name>
</gene>
<evidence type="ECO:0000256" key="2">
    <source>
        <dbReference type="ARBA" id="ARBA00022729"/>
    </source>
</evidence>
<protein>
    <recommendedName>
        <fullName evidence="4">Selenoprotein M</fullName>
    </recommendedName>
</protein>
<evidence type="ECO:0000313" key="8">
    <source>
        <dbReference type="Proteomes" id="UP001329430"/>
    </source>
</evidence>
<keyword evidence="3" id="KW-0712">Selenocysteine</keyword>
<accession>A0AAN7ZGV0</accession>